<gene>
    <name evidence="2" type="ORF">HHL08_08770</name>
</gene>
<comment type="caution">
    <text evidence="2">The sequence shown here is derived from an EMBL/GenBank/DDBJ whole genome shotgun (WGS) entry which is preliminary data.</text>
</comment>
<dbReference type="EMBL" id="JABBFV010000005">
    <property type="protein sequence ID" value="NML10241.1"/>
    <property type="molecule type" value="Genomic_DNA"/>
</dbReference>
<keyword evidence="3" id="KW-1185">Reference proteome</keyword>
<feature type="domain" description="TehB/YeaR-like" evidence="1">
    <location>
        <begin position="18"/>
        <end position="96"/>
    </location>
</feature>
<evidence type="ECO:0000313" key="3">
    <source>
        <dbReference type="Proteomes" id="UP000519023"/>
    </source>
</evidence>
<name>A0A7X9ZT47_9SPHN</name>
<accession>A0A7X9ZT47</accession>
<sequence length="105" mass="11479">MELAPAALTLPDGLAVYRRTAEFTSETIPAALLRDHNTKPGTWGLVHVTEGALRYRVTDPRRQPGERLLASGGPPGVVEPTILHHVLPVGPVRFYVEFWRAADAS</sequence>
<evidence type="ECO:0000259" key="1">
    <source>
        <dbReference type="Pfam" id="PF09313"/>
    </source>
</evidence>
<reference evidence="2 3" key="1">
    <citation type="submission" date="2020-04" db="EMBL/GenBank/DDBJ databases">
        <title>Sphingobium sp. AR-3-1 isolated from Arctic soil.</title>
        <authorList>
            <person name="Dahal R.H."/>
            <person name="Chaudhary D.K."/>
        </authorList>
    </citation>
    <scope>NUCLEOTIDE SEQUENCE [LARGE SCALE GENOMIC DNA]</scope>
    <source>
        <strain evidence="2 3">AR-3-1</strain>
    </source>
</reference>
<dbReference type="RefSeq" id="WP_169572433.1">
    <property type="nucleotide sequence ID" value="NZ_JABBFV010000005.1"/>
</dbReference>
<dbReference type="InterPro" id="IPR014710">
    <property type="entry name" value="RmlC-like_jellyroll"/>
</dbReference>
<proteinExistence type="predicted"/>
<evidence type="ECO:0000313" key="2">
    <source>
        <dbReference type="EMBL" id="NML10241.1"/>
    </source>
</evidence>
<dbReference type="Proteomes" id="UP000519023">
    <property type="component" value="Unassembled WGS sequence"/>
</dbReference>
<dbReference type="AlphaFoldDB" id="A0A7X9ZT47"/>
<dbReference type="Pfam" id="PF09313">
    <property type="entry name" value="TehB-like"/>
    <property type="match status" value="1"/>
</dbReference>
<protein>
    <submittedName>
        <fullName evidence="2">DUF1971 domain-containing protein</fullName>
    </submittedName>
</protein>
<dbReference type="InterPro" id="IPR015392">
    <property type="entry name" value="TehB/YeaR-like_dom"/>
</dbReference>
<dbReference type="Gene3D" id="2.60.120.10">
    <property type="entry name" value="Jelly Rolls"/>
    <property type="match status" value="1"/>
</dbReference>
<dbReference type="SUPFAM" id="SSF51197">
    <property type="entry name" value="Clavaminate synthase-like"/>
    <property type="match status" value="1"/>
</dbReference>
<organism evidence="2 3">
    <name type="scientific">Sphingobium psychrophilum</name>
    <dbReference type="NCBI Taxonomy" id="2728834"/>
    <lineage>
        <taxon>Bacteria</taxon>
        <taxon>Pseudomonadati</taxon>
        <taxon>Pseudomonadota</taxon>
        <taxon>Alphaproteobacteria</taxon>
        <taxon>Sphingomonadales</taxon>
        <taxon>Sphingomonadaceae</taxon>
        <taxon>Sphingobium</taxon>
    </lineage>
</organism>